<keyword evidence="5 6" id="KW-0472">Membrane</keyword>
<dbReference type="EMBL" id="BSTI01000001">
    <property type="protein sequence ID" value="GLY63793.1"/>
    <property type="molecule type" value="Genomic_DNA"/>
</dbReference>
<keyword evidence="3 6" id="KW-0812">Transmembrane</keyword>
<gene>
    <name evidence="8" type="ORF">Atai01_04120</name>
</gene>
<dbReference type="AlphaFoldDB" id="A0A9W6QWM9"/>
<dbReference type="GO" id="GO:0005886">
    <property type="term" value="C:plasma membrane"/>
    <property type="evidence" value="ECO:0007669"/>
    <property type="project" value="UniProtKB-SubCell"/>
</dbReference>
<feature type="transmembrane region" description="Helical" evidence="6">
    <location>
        <begin position="618"/>
        <end position="641"/>
    </location>
</feature>
<dbReference type="InterPro" id="IPR003838">
    <property type="entry name" value="ABC3_permease_C"/>
</dbReference>
<comment type="subcellular location">
    <subcellularLocation>
        <location evidence="1">Cell membrane</location>
        <topology evidence="1">Multi-pass membrane protein</topology>
    </subcellularLocation>
</comment>
<keyword evidence="4 6" id="KW-1133">Transmembrane helix</keyword>
<evidence type="ECO:0000256" key="3">
    <source>
        <dbReference type="ARBA" id="ARBA00022692"/>
    </source>
</evidence>
<dbReference type="PANTHER" id="PTHR30287">
    <property type="entry name" value="MEMBRANE COMPONENT OF PREDICTED ABC SUPERFAMILY METABOLITE UPTAKE TRANSPORTER"/>
    <property type="match status" value="1"/>
</dbReference>
<protein>
    <recommendedName>
        <fullName evidence="7">ABC3 transporter permease C-terminal domain-containing protein</fullName>
    </recommendedName>
</protein>
<evidence type="ECO:0000256" key="4">
    <source>
        <dbReference type="ARBA" id="ARBA00022989"/>
    </source>
</evidence>
<feature type="transmembrane region" description="Helical" evidence="6">
    <location>
        <begin position="355"/>
        <end position="378"/>
    </location>
</feature>
<feature type="domain" description="ABC3 transporter permease C-terminal" evidence="7">
    <location>
        <begin position="195"/>
        <end position="309"/>
    </location>
</feature>
<evidence type="ECO:0000256" key="1">
    <source>
        <dbReference type="ARBA" id="ARBA00004651"/>
    </source>
</evidence>
<dbReference type="Proteomes" id="UP001165136">
    <property type="component" value="Unassembled WGS sequence"/>
</dbReference>
<keyword evidence="2" id="KW-1003">Cell membrane</keyword>
<dbReference type="RefSeq" id="WP_285485653.1">
    <property type="nucleotide sequence ID" value="NZ_BSTI01000001.1"/>
</dbReference>
<dbReference type="PANTHER" id="PTHR30287:SF1">
    <property type="entry name" value="INNER MEMBRANE PROTEIN"/>
    <property type="match status" value="1"/>
</dbReference>
<feature type="transmembrane region" description="Helical" evidence="6">
    <location>
        <begin position="28"/>
        <end position="52"/>
    </location>
</feature>
<feature type="transmembrane region" description="Helical" evidence="6">
    <location>
        <begin position="243"/>
        <end position="264"/>
    </location>
</feature>
<evidence type="ECO:0000313" key="9">
    <source>
        <dbReference type="Proteomes" id="UP001165136"/>
    </source>
</evidence>
<evidence type="ECO:0000313" key="8">
    <source>
        <dbReference type="EMBL" id="GLY63793.1"/>
    </source>
</evidence>
<name>A0A9W6QWM9_9PSEU</name>
<evidence type="ECO:0000256" key="5">
    <source>
        <dbReference type="ARBA" id="ARBA00023136"/>
    </source>
</evidence>
<keyword evidence="9" id="KW-1185">Reference proteome</keyword>
<dbReference type="InterPro" id="IPR038766">
    <property type="entry name" value="Membrane_comp_ABC_pdt"/>
</dbReference>
<sequence>MSWPTDIALGVRLAVGGGRTVRSSLLRLSLTTIGIGLATAMLLLLATAATALSHQAARDAARKPQYSTAATAPLYENEQTSVYGGELVQVDYLEPVAPDAPVPPGVQAIPASGAMVVSPAFAARLAADPGLRARFDQRVVGTIAPEGLTGPDELWAYAGTTGLRNSHSGTGVTRFGTPMSVDQLPGMVVFLGVLAVLVLLVPLLVFVASASRIAGAERERRLSALRLAGASARQVRRIGAAESLVGAVTGGLLGLVAFLVIRPFAAGVDLAGITVFPGDFVPAWQLVVAVFVLLPLLTVGSAWLGMRRLVVEPLGVVRVAKTARRRGWWRLLIVLLGVVLLLPDKAFGVEGNAGAKLPFLLCGGGLLLIGVPTLMPWLTEVAVSRLRGGSPAWQLAIRRLQLDSGTPSRVVAGITVALAGVIALQTSIASVQADAAKATQQDYSSTASVYLDDTNGADALARVRAQPGIESAYLEYRGLLRNNAGQTYSVLIAPCELFEQSYQLSGCTDGDTFLVGEARPGETFSLTRAYESQPGTTQFTVPATARNATSAGRHSDDVLVTLGAAGNIDLSALSAMVDVHLEPNNPAAAQGLYVAMAPLQWRASVRAQEIAGENPTSAFVNLLSGGAVLTMSLAGVSLLVMTVGQLAERRRPLAALSAGGVSRRVLGRSLLWQNAVPMLIGVLAAVAGGLGIGALITRLTGYSSSFQVNGSFVAVIAGVALALVLVLTAAALPVLKSVTRLEALRAE</sequence>
<evidence type="ECO:0000256" key="6">
    <source>
        <dbReference type="SAM" id="Phobius"/>
    </source>
</evidence>
<feature type="transmembrane region" description="Helical" evidence="6">
    <location>
        <begin position="327"/>
        <end position="343"/>
    </location>
</feature>
<comment type="caution">
    <text evidence="8">The sequence shown here is derived from an EMBL/GenBank/DDBJ whole genome shotgun (WGS) entry which is preliminary data.</text>
</comment>
<reference evidence="8" key="1">
    <citation type="submission" date="2023-03" db="EMBL/GenBank/DDBJ databases">
        <title>Amycolatopsis taiwanensis NBRC 103393.</title>
        <authorList>
            <person name="Ichikawa N."/>
            <person name="Sato H."/>
            <person name="Tonouchi N."/>
        </authorList>
    </citation>
    <scope>NUCLEOTIDE SEQUENCE</scope>
    <source>
        <strain evidence="8">NBRC 103393</strain>
    </source>
</reference>
<dbReference type="Pfam" id="PF02687">
    <property type="entry name" value="FtsX"/>
    <property type="match status" value="2"/>
</dbReference>
<evidence type="ECO:0000259" key="7">
    <source>
        <dbReference type="Pfam" id="PF02687"/>
    </source>
</evidence>
<organism evidence="8 9">
    <name type="scientific">Amycolatopsis taiwanensis</name>
    <dbReference type="NCBI Taxonomy" id="342230"/>
    <lineage>
        <taxon>Bacteria</taxon>
        <taxon>Bacillati</taxon>
        <taxon>Actinomycetota</taxon>
        <taxon>Actinomycetes</taxon>
        <taxon>Pseudonocardiales</taxon>
        <taxon>Pseudonocardiaceae</taxon>
        <taxon>Amycolatopsis</taxon>
    </lineage>
</organism>
<feature type="domain" description="ABC3 transporter permease C-terminal" evidence="7">
    <location>
        <begin position="627"/>
        <end position="738"/>
    </location>
</feature>
<proteinExistence type="predicted"/>
<feature type="transmembrane region" description="Helical" evidence="6">
    <location>
        <begin position="187"/>
        <end position="211"/>
    </location>
</feature>
<accession>A0A9W6QWM9</accession>
<feature type="transmembrane region" description="Helical" evidence="6">
    <location>
        <begin position="284"/>
        <end position="306"/>
    </location>
</feature>
<feature type="transmembrane region" description="Helical" evidence="6">
    <location>
        <begin position="712"/>
        <end position="735"/>
    </location>
</feature>
<evidence type="ECO:0000256" key="2">
    <source>
        <dbReference type="ARBA" id="ARBA00022475"/>
    </source>
</evidence>
<feature type="transmembrane region" description="Helical" evidence="6">
    <location>
        <begin position="678"/>
        <end position="700"/>
    </location>
</feature>